<dbReference type="RefSeq" id="WP_180893131.1">
    <property type="nucleotide sequence ID" value="NZ_JACCKD010000004.1"/>
</dbReference>
<proteinExistence type="predicted"/>
<keyword evidence="1" id="KW-0812">Transmembrane</keyword>
<gene>
    <name evidence="2" type="ORF">H0B56_12140</name>
</gene>
<accession>A0A838AAM1</accession>
<feature type="transmembrane region" description="Helical" evidence="1">
    <location>
        <begin position="25"/>
        <end position="54"/>
    </location>
</feature>
<evidence type="ECO:0000256" key="1">
    <source>
        <dbReference type="SAM" id="Phobius"/>
    </source>
</evidence>
<protein>
    <submittedName>
        <fullName evidence="2">Uncharacterized protein</fullName>
    </submittedName>
</protein>
<dbReference type="AlphaFoldDB" id="A0A838AAM1"/>
<comment type="caution">
    <text evidence="2">The sequence shown here is derived from an EMBL/GenBank/DDBJ whole genome shotgun (WGS) entry which is preliminary data.</text>
</comment>
<reference evidence="2 3" key="1">
    <citation type="submission" date="2020-07" db="EMBL/GenBank/DDBJ databases">
        <title>Genome of Haloechinothrix sp.</title>
        <authorList>
            <person name="Tang S.-K."/>
            <person name="Yang L."/>
            <person name="Zhu W.-Y."/>
        </authorList>
    </citation>
    <scope>NUCLEOTIDE SEQUENCE [LARGE SCALE GENOMIC DNA]</scope>
    <source>
        <strain evidence="2 3">YIM 98757</strain>
    </source>
</reference>
<name>A0A838AAM1_9PSEU</name>
<keyword evidence="1" id="KW-1133">Transmembrane helix</keyword>
<dbReference type="EMBL" id="JACCKD010000004">
    <property type="protein sequence ID" value="MBA0126292.1"/>
    <property type="molecule type" value="Genomic_DNA"/>
</dbReference>
<sequence>MSRRTSAAEPAGWGGLRAALDGWDVLIVLSALMTFAGLALTFSVGIALVVMGVLGMLAGVAGARGAELASVMPSGRRGD</sequence>
<keyword evidence="1" id="KW-0472">Membrane</keyword>
<organism evidence="2 3">
    <name type="scientific">Haloechinothrix aidingensis</name>
    <dbReference type="NCBI Taxonomy" id="2752311"/>
    <lineage>
        <taxon>Bacteria</taxon>
        <taxon>Bacillati</taxon>
        <taxon>Actinomycetota</taxon>
        <taxon>Actinomycetes</taxon>
        <taxon>Pseudonocardiales</taxon>
        <taxon>Pseudonocardiaceae</taxon>
        <taxon>Haloechinothrix</taxon>
    </lineage>
</organism>
<evidence type="ECO:0000313" key="2">
    <source>
        <dbReference type="EMBL" id="MBA0126292.1"/>
    </source>
</evidence>
<dbReference type="Proteomes" id="UP000582974">
    <property type="component" value="Unassembled WGS sequence"/>
</dbReference>
<evidence type="ECO:0000313" key="3">
    <source>
        <dbReference type="Proteomes" id="UP000582974"/>
    </source>
</evidence>
<keyword evidence="3" id="KW-1185">Reference proteome</keyword>